<feature type="region of interest" description="Disordered" evidence="1">
    <location>
        <begin position="1"/>
        <end position="22"/>
    </location>
</feature>
<organism evidence="2 3">
    <name type="scientific">Cylicocyclus nassatus</name>
    <name type="common">Nematode worm</name>
    <dbReference type="NCBI Taxonomy" id="53992"/>
    <lineage>
        <taxon>Eukaryota</taxon>
        <taxon>Metazoa</taxon>
        <taxon>Ecdysozoa</taxon>
        <taxon>Nematoda</taxon>
        <taxon>Chromadorea</taxon>
        <taxon>Rhabditida</taxon>
        <taxon>Rhabditina</taxon>
        <taxon>Rhabditomorpha</taxon>
        <taxon>Strongyloidea</taxon>
        <taxon>Strongylidae</taxon>
        <taxon>Cylicocyclus</taxon>
    </lineage>
</organism>
<evidence type="ECO:0000313" key="3">
    <source>
        <dbReference type="Proteomes" id="UP001176961"/>
    </source>
</evidence>
<evidence type="ECO:0000256" key="1">
    <source>
        <dbReference type="SAM" id="MobiDB-lite"/>
    </source>
</evidence>
<accession>A0AA36GLG9</accession>
<protein>
    <submittedName>
        <fullName evidence="2">Uncharacterized protein</fullName>
    </submittedName>
</protein>
<name>A0AA36GLG9_CYLNA</name>
<dbReference type="EMBL" id="CATQJL010000112">
    <property type="protein sequence ID" value="CAJ0594270.1"/>
    <property type="molecule type" value="Genomic_DNA"/>
</dbReference>
<evidence type="ECO:0000313" key="2">
    <source>
        <dbReference type="EMBL" id="CAJ0594270.1"/>
    </source>
</evidence>
<sequence length="144" mass="16247">MGSKTTKEHKASSPLSSWGGSLDDLICGEGKICSERWTPVNSRDASPIVHIRRESRSAPSIRRYSTKYDDYDLDIIKHQPLPMDSYSFRTAMEPLSFEPSHANDRRAYLPHLSDETHRSGGYPATPIQIFIDTRNVADIGKLLK</sequence>
<comment type="caution">
    <text evidence="2">The sequence shown here is derived from an EMBL/GenBank/DDBJ whole genome shotgun (WGS) entry which is preliminary data.</text>
</comment>
<dbReference type="Proteomes" id="UP001176961">
    <property type="component" value="Unassembled WGS sequence"/>
</dbReference>
<dbReference type="AlphaFoldDB" id="A0AA36GLG9"/>
<keyword evidence="3" id="KW-1185">Reference proteome</keyword>
<proteinExistence type="predicted"/>
<feature type="compositionally biased region" description="Basic and acidic residues" evidence="1">
    <location>
        <begin position="1"/>
        <end position="11"/>
    </location>
</feature>
<gene>
    <name evidence="2" type="ORF">CYNAS_LOCUS6253</name>
</gene>
<reference evidence="2" key="1">
    <citation type="submission" date="2023-07" db="EMBL/GenBank/DDBJ databases">
        <authorList>
            <consortium name="CYATHOMIX"/>
        </authorList>
    </citation>
    <scope>NUCLEOTIDE SEQUENCE</scope>
    <source>
        <strain evidence="2">N/A</strain>
    </source>
</reference>